<feature type="region of interest" description="Disordered" evidence="2">
    <location>
        <begin position="76"/>
        <end position="149"/>
    </location>
</feature>
<dbReference type="CDD" id="cd21608">
    <property type="entry name" value="RRM2_NsCP33_like"/>
    <property type="match status" value="1"/>
</dbReference>
<dbReference type="InterPro" id="IPR048289">
    <property type="entry name" value="RRM2_NsCP33-like"/>
</dbReference>
<dbReference type="PROSITE" id="PS50102">
    <property type="entry name" value="RRM"/>
    <property type="match status" value="1"/>
</dbReference>
<dbReference type="SUPFAM" id="SSF54928">
    <property type="entry name" value="RNA-binding domain, RBD"/>
    <property type="match status" value="1"/>
</dbReference>
<comment type="caution">
    <text evidence="4">The sequence shown here is derived from an EMBL/GenBank/DDBJ whole genome shotgun (WGS) entry which is preliminary data.</text>
</comment>
<evidence type="ECO:0000259" key="3">
    <source>
        <dbReference type="PROSITE" id="PS50102"/>
    </source>
</evidence>
<reference evidence="4 5" key="1">
    <citation type="submission" date="2006-02" db="EMBL/GenBank/DDBJ databases">
        <authorList>
            <person name="Amann R."/>
            <person name="Ferriera S."/>
            <person name="Johnson J."/>
            <person name="Kravitz S."/>
            <person name="Halpern A."/>
            <person name="Remington K."/>
            <person name="Beeson K."/>
            <person name="Tran B."/>
            <person name="Rogers Y.-H."/>
            <person name="Friedman R."/>
            <person name="Venter J.C."/>
        </authorList>
    </citation>
    <scope>NUCLEOTIDE SEQUENCE [LARGE SCALE GENOMIC DNA]</scope>
    <source>
        <strain evidence="4 5">DSM 3645</strain>
    </source>
</reference>
<dbReference type="Gene3D" id="3.30.70.330">
    <property type="match status" value="1"/>
</dbReference>
<dbReference type="EMBL" id="AANZ01000007">
    <property type="protein sequence ID" value="EAQ80901.1"/>
    <property type="molecule type" value="Genomic_DNA"/>
</dbReference>
<dbReference type="STRING" id="314230.DSM3645_12811"/>
<feature type="compositionally biased region" description="Basic and acidic residues" evidence="2">
    <location>
        <begin position="134"/>
        <end position="149"/>
    </location>
</feature>
<organism evidence="4 5">
    <name type="scientific">Blastopirellula marina DSM 3645</name>
    <dbReference type="NCBI Taxonomy" id="314230"/>
    <lineage>
        <taxon>Bacteria</taxon>
        <taxon>Pseudomonadati</taxon>
        <taxon>Planctomycetota</taxon>
        <taxon>Planctomycetia</taxon>
        <taxon>Pirellulales</taxon>
        <taxon>Pirellulaceae</taxon>
        <taxon>Blastopirellula</taxon>
    </lineage>
</organism>
<dbReference type="OrthoDB" id="9798855at2"/>
<dbReference type="Pfam" id="PF00076">
    <property type="entry name" value="RRM_1"/>
    <property type="match status" value="1"/>
</dbReference>
<name>A3ZRX9_9BACT</name>
<proteinExistence type="predicted"/>
<dbReference type="SMART" id="SM00360">
    <property type="entry name" value="RRM"/>
    <property type="match status" value="1"/>
</dbReference>
<feature type="domain" description="RRM" evidence="3">
    <location>
        <begin position="3"/>
        <end position="81"/>
    </location>
</feature>
<dbReference type="Proteomes" id="UP000004358">
    <property type="component" value="Unassembled WGS sequence"/>
</dbReference>
<protein>
    <submittedName>
        <fullName evidence="4">RNA-binding protein</fullName>
    </submittedName>
</protein>
<dbReference type="InterPro" id="IPR012677">
    <property type="entry name" value="Nucleotide-bd_a/b_plait_sf"/>
</dbReference>
<evidence type="ECO:0000256" key="2">
    <source>
        <dbReference type="SAM" id="MobiDB-lite"/>
    </source>
</evidence>
<feature type="compositionally biased region" description="Gly residues" evidence="2">
    <location>
        <begin position="86"/>
        <end position="133"/>
    </location>
</feature>
<dbReference type="eggNOG" id="COG0724">
    <property type="taxonomic scope" value="Bacteria"/>
</dbReference>
<evidence type="ECO:0000313" key="5">
    <source>
        <dbReference type="Proteomes" id="UP000004358"/>
    </source>
</evidence>
<dbReference type="PANTHER" id="PTHR48027">
    <property type="entry name" value="HETEROGENEOUS NUCLEAR RIBONUCLEOPROTEIN 87F-RELATED"/>
    <property type="match status" value="1"/>
</dbReference>
<evidence type="ECO:0000313" key="4">
    <source>
        <dbReference type="EMBL" id="EAQ80901.1"/>
    </source>
</evidence>
<keyword evidence="1" id="KW-0694">RNA-binding</keyword>
<dbReference type="HOGENOM" id="CLU_012062_28_1_0"/>
<dbReference type="RefSeq" id="WP_002650461.1">
    <property type="nucleotide sequence ID" value="NZ_CH672376.1"/>
</dbReference>
<feature type="compositionally biased region" description="Basic and acidic residues" evidence="2">
    <location>
        <begin position="76"/>
        <end position="85"/>
    </location>
</feature>
<gene>
    <name evidence="4" type="ORF">DSM3645_12811</name>
</gene>
<accession>A3ZRX9</accession>
<sequence>MGKKLYVGNLPYGYGSSELENLFGQYGQVASASVINDRETGRSRGFGFVEMASDGDALAATEALNGFDVDGRKLVVNEARERERSGGGGGGGGYGGGGGGGRSGGGGYGGGGGGRSGGGGYGGGGGGGGGGGRGGDRGGRGGDRGGDRW</sequence>
<evidence type="ECO:0000256" key="1">
    <source>
        <dbReference type="ARBA" id="ARBA00022884"/>
    </source>
</evidence>
<dbReference type="InterPro" id="IPR000504">
    <property type="entry name" value="RRM_dom"/>
</dbReference>
<dbReference type="InterPro" id="IPR035979">
    <property type="entry name" value="RBD_domain_sf"/>
</dbReference>
<dbReference type="GO" id="GO:0003723">
    <property type="term" value="F:RNA binding"/>
    <property type="evidence" value="ECO:0007669"/>
    <property type="project" value="UniProtKB-KW"/>
</dbReference>
<dbReference type="AlphaFoldDB" id="A3ZRX9"/>
<dbReference type="InterPro" id="IPR052462">
    <property type="entry name" value="SLIRP/GR-RBP-like"/>
</dbReference>